<dbReference type="InterPro" id="IPR010982">
    <property type="entry name" value="Lambda_DNA-bd_dom_sf"/>
</dbReference>
<keyword evidence="3" id="KW-1185">Reference proteome</keyword>
<gene>
    <name evidence="2" type="ORF">IM660_04710</name>
</gene>
<evidence type="ECO:0000259" key="1">
    <source>
        <dbReference type="PROSITE" id="PS50943"/>
    </source>
</evidence>
<dbReference type="AlphaFoldDB" id="A0A7M1SX34"/>
<protein>
    <submittedName>
        <fullName evidence="2">Helix-turn-helix transcriptional regulator</fullName>
    </submittedName>
</protein>
<dbReference type="GO" id="GO:0003677">
    <property type="term" value="F:DNA binding"/>
    <property type="evidence" value="ECO:0007669"/>
    <property type="project" value="InterPro"/>
</dbReference>
<dbReference type="Gene3D" id="1.10.260.40">
    <property type="entry name" value="lambda repressor-like DNA-binding domains"/>
    <property type="match status" value="1"/>
</dbReference>
<accession>A0A7M1SX34</accession>
<dbReference type="PROSITE" id="PS50943">
    <property type="entry name" value="HTH_CROC1"/>
    <property type="match status" value="1"/>
</dbReference>
<dbReference type="SUPFAM" id="SSF47413">
    <property type="entry name" value="lambda repressor-like DNA-binding domains"/>
    <property type="match status" value="1"/>
</dbReference>
<dbReference type="SMART" id="SM00530">
    <property type="entry name" value="HTH_XRE"/>
    <property type="match status" value="1"/>
</dbReference>
<dbReference type="KEGG" id="halt:IM660_04710"/>
<proteinExistence type="predicted"/>
<dbReference type="RefSeq" id="WP_193498253.1">
    <property type="nucleotide sequence ID" value="NZ_CP063169.1"/>
</dbReference>
<sequence length="72" mass="8218">MLAVTPDDWSNIVRDRRRDLGLTQAALAERIGMTRQWVVRFENGYAETATIEHATRLAEVLELEIDIQVPVP</sequence>
<dbReference type="Proteomes" id="UP000593758">
    <property type="component" value="Chromosome"/>
</dbReference>
<feature type="domain" description="HTH cro/C1-type" evidence="1">
    <location>
        <begin position="13"/>
        <end position="68"/>
    </location>
</feature>
<reference evidence="2 3" key="1">
    <citation type="submission" date="2020-10" db="EMBL/GenBank/DDBJ databases">
        <title>Haloactinobacterium sp. RN3S43, a bacterium isolated from saline soil.</title>
        <authorList>
            <person name="Sun J.-Q."/>
        </authorList>
    </citation>
    <scope>NUCLEOTIDE SEQUENCE [LARGE SCALE GENOMIC DNA]</scope>
    <source>
        <strain evidence="2 3">RN3S43</strain>
    </source>
</reference>
<organism evidence="2 3">
    <name type="scientific">Ruania alkalisoli</name>
    <dbReference type="NCBI Taxonomy" id="2779775"/>
    <lineage>
        <taxon>Bacteria</taxon>
        <taxon>Bacillati</taxon>
        <taxon>Actinomycetota</taxon>
        <taxon>Actinomycetes</taxon>
        <taxon>Micrococcales</taxon>
        <taxon>Ruaniaceae</taxon>
        <taxon>Ruania</taxon>
    </lineage>
</organism>
<dbReference type="Pfam" id="PF01381">
    <property type="entry name" value="HTH_3"/>
    <property type="match status" value="1"/>
</dbReference>
<evidence type="ECO:0000313" key="2">
    <source>
        <dbReference type="EMBL" id="QOR71597.1"/>
    </source>
</evidence>
<name>A0A7M1SX34_9MICO</name>
<dbReference type="InterPro" id="IPR001387">
    <property type="entry name" value="Cro/C1-type_HTH"/>
</dbReference>
<dbReference type="CDD" id="cd00093">
    <property type="entry name" value="HTH_XRE"/>
    <property type="match status" value="1"/>
</dbReference>
<dbReference type="EMBL" id="CP063169">
    <property type="protein sequence ID" value="QOR71597.1"/>
    <property type="molecule type" value="Genomic_DNA"/>
</dbReference>
<evidence type="ECO:0000313" key="3">
    <source>
        <dbReference type="Proteomes" id="UP000593758"/>
    </source>
</evidence>